<evidence type="ECO:0000256" key="2">
    <source>
        <dbReference type="ARBA" id="ARBA00007131"/>
    </source>
</evidence>
<evidence type="ECO:0000313" key="9">
    <source>
        <dbReference type="Proteomes" id="UP000277582"/>
    </source>
</evidence>
<dbReference type="EMBL" id="RCOS01000023">
    <property type="protein sequence ID" value="RSN78108.1"/>
    <property type="molecule type" value="Genomic_DNA"/>
</dbReference>
<comment type="subunit">
    <text evidence="3">Heterodimer composed of an alpha and a beta subunit.</text>
</comment>
<evidence type="ECO:0000256" key="5">
    <source>
        <dbReference type="ARBA" id="ARBA00023052"/>
    </source>
</evidence>
<dbReference type="InterPro" id="IPR029061">
    <property type="entry name" value="THDP-binding"/>
</dbReference>
<dbReference type="Pfam" id="PF00456">
    <property type="entry name" value="Transketolase_N"/>
    <property type="match status" value="1"/>
</dbReference>
<keyword evidence="9" id="KW-1185">Reference proteome</keyword>
<dbReference type="OrthoDB" id="25494at2157"/>
<dbReference type="AlphaFoldDB" id="A0A429GW12"/>
<name>A0A429GW12_9CREN</name>
<dbReference type="GO" id="GO:0018491">
    <property type="term" value="F:2-oxobutyrate synthase activity"/>
    <property type="evidence" value="ECO:0007669"/>
    <property type="project" value="UniProtKB-ARBA"/>
</dbReference>
<accession>A0A429GW12</accession>
<comment type="similarity">
    <text evidence="2">Belongs to the transketolase family.</text>
</comment>
<dbReference type="InterPro" id="IPR005474">
    <property type="entry name" value="Transketolase_N"/>
</dbReference>
<evidence type="ECO:0000313" key="8">
    <source>
        <dbReference type="EMBL" id="RSN78108.1"/>
    </source>
</evidence>
<comment type="cofactor">
    <cofactor evidence="1">
        <name>thiamine diphosphate</name>
        <dbReference type="ChEBI" id="CHEBI:58937"/>
    </cofactor>
</comment>
<feature type="domain" description="Transketolase N-terminal" evidence="7">
    <location>
        <begin position="25"/>
        <end position="200"/>
    </location>
</feature>
<dbReference type="PANTHER" id="PTHR47514">
    <property type="entry name" value="TRANSKETOLASE N-TERMINAL SECTION-RELATED"/>
    <property type="match status" value="1"/>
</dbReference>
<dbReference type="PANTHER" id="PTHR47514:SF1">
    <property type="entry name" value="TRANSKETOLASE N-TERMINAL SECTION-RELATED"/>
    <property type="match status" value="1"/>
</dbReference>
<protein>
    <recommendedName>
        <fullName evidence="4">2-oxoacid oxidoreductase (ferredoxin)</fullName>
        <ecNumber evidence="4">1.2.7.11</ecNumber>
    </recommendedName>
</protein>
<sequence>MGGNHVKSSISCYGIIKAVLRVKRERDVLILSKGHAAPALYAALFEEGRIGKEELEKAGMPESRLQAHPERGIPEVVVSSGSLGQGLSIANGIALAARIDGIDRKVFVIMGDGELDEGQVWEAAATTSSHRLSNVIAIVDRNGTQLSGNTEVVKQKEPISARWASFGWIPVEGNGSPEVHLRKAVELSEKMDRPVVFIMRS</sequence>
<dbReference type="GO" id="GO:0019164">
    <property type="term" value="F:pyruvate synthase activity"/>
    <property type="evidence" value="ECO:0007669"/>
    <property type="project" value="UniProtKB-ARBA"/>
</dbReference>
<dbReference type="SUPFAM" id="SSF52518">
    <property type="entry name" value="Thiamin diphosphate-binding fold (THDP-binding)"/>
    <property type="match status" value="1"/>
</dbReference>
<evidence type="ECO:0000256" key="4">
    <source>
        <dbReference type="ARBA" id="ARBA00012691"/>
    </source>
</evidence>
<proteinExistence type="inferred from homology"/>
<evidence type="ECO:0000256" key="6">
    <source>
        <dbReference type="ARBA" id="ARBA00048893"/>
    </source>
</evidence>
<keyword evidence="5" id="KW-0786">Thiamine pyrophosphate</keyword>
<organism evidence="8 9">
    <name type="scientific">Candidatus Methanodesulfokora washburnensis</name>
    <dbReference type="NCBI Taxonomy" id="2478471"/>
    <lineage>
        <taxon>Archaea</taxon>
        <taxon>Thermoproteota</taxon>
        <taxon>Candidatus Korarchaeia</taxon>
        <taxon>Candidatus Korarchaeia incertae sedis</taxon>
        <taxon>Candidatus Methanodesulfokora</taxon>
    </lineage>
</organism>
<dbReference type="Gene3D" id="3.40.50.970">
    <property type="match status" value="1"/>
</dbReference>
<dbReference type="EC" id="1.2.7.11" evidence="4"/>
<reference evidence="8 9" key="1">
    <citation type="submission" date="2018-10" db="EMBL/GenBank/DDBJ databases">
        <title>Co-occurring genomic capacity for anaerobic methane metabolism and dissimilatory sulfite reduction discovered in the Korarchaeota.</title>
        <authorList>
            <person name="Mckay L.J."/>
            <person name="Dlakic M."/>
            <person name="Fields M.W."/>
            <person name="Delmont T.O."/>
            <person name="Eren A.M."/>
            <person name="Jay Z.J."/>
            <person name="Klingelsmith K.B."/>
            <person name="Rusch D.B."/>
            <person name="Inskeep W.P."/>
        </authorList>
    </citation>
    <scope>NUCLEOTIDE SEQUENCE [LARGE SCALE GENOMIC DNA]</scope>
    <source>
        <strain evidence="8 9">MDKW</strain>
    </source>
</reference>
<dbReference type="Proteomes" id="UP000277582">
    <property type="component" value="Unassembled WGS sequence"/>
</dbReference>
<comment type="catalytic activity">
    <reaction evidence="6">
        <text>a 2-oxocarboxylate + 2 oxidized [2Fe-2S]-[ferredoxin] + CoA = an acyl-CoA + 2 reduced [2Fe-2S]-[ferredoxin] + CO2 + H(+)</text>
        <dbReference type="Rhea" id="RHEA:42316"/>
        <dbReference type="Rhea" id="RHEA-COMP:10000"/>
        <dbReference type="Rhea" id="RHEA-COMP:10001"/>
        <dbReference type="ChEBI" id="CHEBI:15378"/>
        <dbReference type="ChEBI" id="CHEBI:16526"/>
        <dbReference type="ChEBI" id="CHEBI:33737"/>
        <dbReference type="ChEBI" id="CHEBI:33738"/>
        <dbReference type="ChEBI" id="CHEBI:35179"/>
        <dbReference type="ChEBI" id="CHEBI:57287"/>
        <dbReference type="ChEBI" id="CHEBI:58342"/>
        <dbReference type="EC" id="1.2.7.11"/>
    </reaction>
</comment>
<comment type="caution">
    <text evidence="8">The sequence shown here is derived from an EMBL/GenBank/DDBJ whole genome shotgun (WGS) entry which is preliminary data.</text>
</comment>
<evidence type="ECO:0000256" key="3">
    <source>
        <dbReference type="ARBA" id="ARBA00011631"/>
    </source>
</evidence>
<evidence type="ECO:0000256" key="1">
    <source>
        <dbReference type="ARBA" id="ARBA00001964"/>
    </source>
</evidence>
<evidence type="ECO:0000259" key="7">
    <source>
        <dbReference type="Pfam" id="PF00456"/>
    </source>
</evidence>
<gene>
    <name evidence="8" type="ORF">D6D85_01480</name>
</gene>